<reference evidence="3 4" key="1">
    <citation type="submission" date="2016-10" db="EMBL/GenBank/DDBJ databases">
        <authorList>
            <person name="de Groot N.N."/>
        </authorList>
    </citation>
    <scope>NUCLEOTIDE SEQUENCE [LARGE SCALE GENOMIC DNA]</scope>
    <source>
        <strain evidence="3 4">CGMCC 4.6533</strain>
    </source>
</reference>
<organism evidence="3 4">
    <name type="scientific">Nonomuraea jiangxiensis</name>
    <dbReference type="NCBI Taxonomy" id="633440"/>
    <lineage>
        <taxon>Bacteria</taxon>
        <taxon>Bacillati</taxon>
        <taxon>Actinomycetota</taxon>
        <taxon>Actinomycetes</taxon>
        <taxon>Streptosporangiales</taxon>
        <taxon>Streptosporangiaceae</taxon>
        <taxon>Nonomuraea</taxon>
    </lineage>
</organism>
<dbReference type="GO" id="GO:0006629">
    <property type="term" value="P:lipid metabolic process"/>
    <property type="evidence" value="ECO:0007669"/>
    <property type="project" value="InterPro"/>
</dbReference>
<feature type="chain" id="PRO_5011724309" evidence="1">
    <location>
        <begin position="26"/>
        <end position="277"/>
    </location>
</feature>
<dbReference type="RefSeq" id="WP_090930004.1">
    <property type="nucleotide sequence ID" value="NZ_FNDJ01000003.1"/>
</dbReference>
<feature type="domain" description="GP-PDE" evidence="2">
    <location>
        <begin position="29"/>
        <end position="273"/>
    </location>
</feature>
<dbReference type="Proteomes" id="UP000199202">
    <property type="component" value="Unassembled WGS sequence"/>
</dbReference>
<evidence type="ECO:0000256" key="1">
    <source>
        <dbReference type="SAM" id="SignalP"/>
    </source>
</evidence>
<evidence type="ECO:0000313" key="4">
    <source>
        <dbReference type="Proteomes" id="UP000199202"/>
    </source>
</evidence>
<name>A0A1G8ENS2_9ACTN</name>
<proteinExistence type="predicted"/>
<dbReference type="Pfam" id="PF03009">
    <property type="entry name" value="GDPD"/>
    <property type="match status" value="1"/>
</dbReference>
<evidence type="ECO:0000313" key="3">
    <source>
        <dbReference type="EMBL" id="SDH71502.1"/>
    </source>
</evidence>
<dbReference type="SUPFAM" id="SSF51695">
    <property type="entry name" value="PLC-like phosphodiesterases"/>
    <property type="match status" value="1"/>
</dbReference>
<dbReference type="AlphaFoldDB" id="A0A1G8ENS2"/>
<dbReference type="GO" id="GO:0008081">
    <property type="term" value="F:phosphoric diester hydrolase activity"/>
    <property type="evidence" value="ECO:0007669"/>
    <property type="project" value="InterPro"/>
</dbReference>
<dbReference type="STRING" id="633440.SAMN05421869_10351"/>
<dbReference type="PANTHER" id="PTHR46211">
    <property type="entry name" value="GLYCEROPHOSPHORYL DIESTER PHOSPHODIESTERASE"/>
    <property type="match status" value="1"/>
</dbReference>
<accession>A0A1G8ENS2</accession>
<feature type="signal peptide" evidence="1">
    <location>
        <begin position="1"/>
        <end position="25"/>
    </location>
</feature>
<keyword evidence="1" id="KW-0732">Signal</keyword>
<dbReference type="EMBL" id="FNDJ01000003">
    <property type="protein sequence ID" value="SDH71502.1"/>
    <property type="molecule type" value="Genomic_DNA"/>
</dbReference>
<protein>
    <submittedName>
        <fullName evidence="3">Glycerophosphoryl diester phosphodiesterase</fullName>
    </submittedName>
</protein>
<dbReference type="PANTHER" id="PTHR46211:SF1">
    <property type="entry name" value="GLYCEROPHOSPHODIESTER PHOSPHODIESTERASE, CYTOPLASMIC"/>
    <property type="match status" value="1"/>
</dbReference>
<dbReference type="InterPro" id="IPR030395">
    <property type="entry name" value="GP_PDE_dom"/>
</dbReference>
<sequence length="277" mass="30955">MYRQLGAVVTVTLTALAVMTTTASASPEVENIAHRGGAAFAPENTIAACAMAQVQGADTCEFDIQQTKDRQLVLIHDQTLGRTTNVEDVFPGRSPWRVSDFTLPEIKRLDAGSWFSPRYRGERVPTLEQALRATGNSRIGLLLEIKHSPGNRDIDRLVADKLEDTRSWWSNKRLAVQAFDWQSMRTFHTLMPSIPIALLGKPSTDRLPELAQYARGINLPHSDLTPEYVDEVHKQGMHIYSGTANRPTVLRRLISYGVDGIMTNRPDHLDAVKREAR</sequence>
<dbReference type="PROSITE" id="PS51704">
    <property type="entry name" value="GP_PDE"/>
    <property type="match status" value="1"/>
</dbReference>
<dbReference type="OrthoDB" id="9758957at2"/>
<evidence type="ECO:0000259" key="2">
    <source>
        <dbReference type="PROSITE" id="PS51704"/>
    </source>
</evidence>
<gene>
    <name evidence="3" type="ORF">SAMN05421869_10351</name>
</gene>
<dbReference type="InterPro" id="IPR017946">
    <property type="entry name" value="PLC-like_Pdiesterase_TIM-brl"/>
</dbReference>
<dbReference type="Gene3D" id="3.20.20.190">
    <property type="entry name" value="Phosphatidylinositol (PI) phosphodiesterase"/>
    <property type="match status" value="1"/>
</dbReference>
<keyword evidence="4" id="KW-1185">Reference proteome</keyword>